<proteinExistence type="predicted"/>
<protein>
    <submittedName>
        <fullName evidence="1">12422_t:CDS:1</fullName>
    </submittedName>
</protein>
<comment type="caution">
    <text evidence="1">The sequence shown here is derived from an EMBL/GenBank/DDBJ whole genome shotgun (WGS) entry which is preliminary data.</text>
</comment>
<dbReference type="EMBL" id="CAJVQB010118953">
    <property type="protein sequence ID" value="CAG8853020.1"/>
    <property type="molecule type" value="Genomic_DNA"/>
</dbReference>
<gene>
    <name evidence="1" type="ORF">GMARGA_LOCUS41841</name>
</gene>
<dbReference type="Proteomes" id="UP000789901">
    <property type="component" value="Unassembled WGS sequence"/>
</dbReference>
<organism evidence="1 2">
    <name type="scientific">Gigaspora margarita</name>
    <dbReference type="NCBI Taxonomy" id="4874"/>
    <lineage>
        <taxon>Eukaryota</taxon>
        <taxon>Fungi</taxon>
        <taxon>Fungi incertae sedis</taxon>
        <taxon>Mucoromycota</taxon>
        <taxon>Glomeromycotina</taxon>
        <taxon>Glomeromycetes</taxon>
        <taxon>Diversisporales</taxon>
        <taxon>Gigasporaceae</taxon>
        <taxon>Gigaspora</taxon>
    </lineage>
</organism>
<keyword evidence="2" id="KW-1185">Reference proteome</keyword>
<evidence type="ECO:0000313" key="2">
    <source>
        <dbReference type="Proteomes" id="UP000789901"/>
    </source>
</evidence>
<feature type="non-terminal residue" evidence="1">
    <location>
        <position position="1"/>
    </location>
</feature>
<evidence type="ECO:0000313" key="1">
    <source>
        <dbReference type="EMBL" id="CAG8853020.1"/>
    </source>
</evidence>
<name>A0ABN7XEH1_GIGMA</name>
<accession>A0ABN7XEH1</accession>
<sequence length="82" mass="9459">NKSNTQQTFERSDDLLHYIENNPSIVYNGRFSIANLLGLTSTENVKWLRGFIGAKSSNIFDLEYKNQLRSIKHPIRTSTNEL</sequence>
<reference evidence="1 2" key="1">
    <citation type="submission" date="2021-06" db="EMBL/GenBank/DDBJ databases">
        <authorList>
            <person name="Kallberg Y."/>
            <person name="Tangrot J."/>
            <person name="Rosling A."/>
        </authorList>
    </citation>
    <scope>NUCLEOTIDE SEQUENCE [LARGE SCALE GENOMIC DNA]</scope>
    <source>
        <strain evidence="1 2">120-4 pot B 10/14</strain>
    </source>
</reference>